<evidence type="ECO:0000256" key="1">
    <source>
        <dbReference type="ARBA" id="ARBA00009437"/>
    </source>
</evidence>
<evidence type="ECO:0000313" key="8">
    <source>
        <dbReference type="Proteomes" id="UP000806528"/>
    </source>
</evidence>
<dbReference type="InterPro" id="IPR000847">
    <property type="entry name" value="LysR_HTH_N"/>
</dbReference>
<feature type="region of interest" description="Disordered" evidence="5">
    <location>
        <begin position="293"/>
        <end position="322"/>
    </location>
</feature>
<keyword evidence="8" id="KW-1185">Reference proteome</keyword>
<evidence type="ECO:0000313" key="7">
    <source>
        <dbReference type="EMBL" id="MBE2999476.1"/>
    </source>
</evidence>
<evidence type="ECO:0000256" key="3">
    <source>
        <dbReference type="ARBA" id="ARBA00023125"/>
    </source>
</evidence>
<dbReference type="Proteomes" id="UP000806528">
    <property type="component" value="Unassembled WGS sequence"/>
</dbReference>
<evidence type="ECO:0000256" key="2">
    <source>
        <dbReference type="ARBA" id="ARBA00023015"/>
    </source>
</evidence>
<protein>
    <submittedName>
        <fullName evidence="7">LysR family transcriptional regulator</fullName>
    </submittedName>
</protein>
<comment type="similarity">
    <text evidence="1">Belongs to the LysR transcriptional regulatory family.</text>
</comment>
<dbReference type="InterPro" id="IPR005119">
    <property type="entry name" value="LysR_subst-bd"/>
</dbReference>
<evidence type="ECO:0000256" key="5">
    <source>
        <dbReference type="SAM" id="MobiDB-lite"/>
    </source>
</evidence>
<dbReference type="Pfam" id="PF03466">
    <property type="entry name" value="LysR_substrate"/>
    <property type="match status" value="1"/>
</dbReference>
<dbReference type="EMBL" id="JADBGI010000009">
    <property type="protein sequence ID" value="MBE2999476.1"/>
    <property type="molecule type" value="Genomic_DNA"/>
</dbReference>
<dbReference type="SUPFAM" id="SSF53850">
    <property type="entry name" value="Periplasmic binding protein-like II"/>
    <property type="match status" value="1"/>
</dbReference>
<keyword evidence="3" id="KW-0238">DNA-binding</keyword>
<proteinExistence type="inferred from homology"/>
<evidence type="ECO:0000259" key="6">
    <source>
        <dbReference type="PROSITE" id="PS50931"/>
    </source>
</evidence>
<dbReference type="PROSITE" id="PS50931">
    <property type="entry name" value="HTH_LYSR"/>
    <property type="match status" value="1"/>
</dbReference>
<dbReference type="Gene3D" id="1.10.10.10">
    <property type="entry name" value="Winged helix-like DNA-binding domain superfamily/Winged helix DNA-binding domain"/>
    <property type="match status" value="1"/>
</dbReference>
<accession>A0ABR9P6N3</accession>
<dbReference type="SUPFAM" id="SSF46785">
    <property type="entry name" value="Winged helix' DNA-binding domain"/>
    <property type="match status" value="1"/>
</dbReference>
<sequence>MLDVHRLRVFSSVVASGSVQGAAANLAYTPSAVSQHITALQRETGLVLFERVGRGLRPTPAGLVLAAEADAVLARLGEAESRVADLRAGRTGTLSIAYFASAGAAWLPSAVRRVSEAFPGVRLDLRLSEALPADPGVRADLQLIVETEGFAPGPGFTAHRLREDPYLAVLPREHARAGEGAIDLLDLAGEPWIDNDVADGPCRARLVQACHAAGFAPPFRLRAHDYPTAMAFVSAGMGITVIPGLCSVLLPPDLRAVPVVRPAPVRTVTAVLRSASDGPPLRAALEAFRALAAGDPVPGPSGSGHRSRPGPIGQDGRPDVLT</sequence>
<dbReference type="Pfam" id="PF00126">
    <property type="entry name" value="HTH_1"/>
    <property type="match status" value="1"/>
</dbReference>
<reference evidence="7 8" key="1">
    <citation type="submission" date="2020-09" db="EMBL/GenBank/DDBJ databases">
        <title>Diversity and distribution of actinomycetes associated with coral in the coast of Hainan.</title>
        <authorList>
            <person name="Li F."/>
        </authorList>
    </citation>
    <scope>NUCLEOTIDE SEQUENCE [LARGE SCALE GENOMIC DNA]</scope>
    <source>
        <strain evidence="7 8">HNM0947</strain>
    </source>
</reference>
<dbReference type="Gene3D" id="3.40.190.10">
    <property type="entry name" value="Periplasmic binding protein-like II"/>
    <property type="match status" value="2"/>
</dbReference>
<keyword evidence="4" id="KW-0804">Transcription</keyword>
<organism evidence="7 8">
    <name type="scientific">Nocardiopsis coralli</name>
    <dbReference type="NCBI Taxonomy" id="2772213"/>
    <lineage>
        <taxon>Bacteria</taxon>
        <taxon>Bacillati</taxon>
        <taxon>Actinomycetota</taxon>
        <taxon>Actinomycetes</taxon>
        <taxon>Streptosporangiales</taxon>
        <taxon>Nocardiopsidaceae</taxon>
        <taxon>Nocardiopsis</taxon>
    </lineage>
</organism>
<dbReference type="PANTHER" id="PTHR30346">
    <property type="entry name" value="TRANSCRIPTIONAL DUAL REGULATOR HCAR-RELATED"/>
    <property type="match status" value="1"/>
</dbReference>
<dbReference type="PANTHER" id="PTHR30346:SF29">
    <property type="entry name" value="LYSR SUBSTRATE-BINDING"/>
    <property type="match status" value="1"/>
</dbReference>
<gene>
    <name evidence="7" type="ORF">IDM40_12275</name>
</gene>
<keyword evidence="2" id="KW-0805">Transcription regulation</keyword>
<dbReference type="InterPro" id="IPR036390">
    <property type="entry name" value="WH_DNA-bd_sf"/>
</dbReference>
<dbReference type="InterPro" id="IPR036388">
    <property type="entry name" value="WH-like_DNA-bd_sf"/>
</dbReference>
<name>A0ABR9P6N3_9ACTN</name>
<evidence type="ECO:0000256" key="4">
    <source>
        <dbReference type="ARBA" id="ARBA00023163"/>
    </source>
</evidence>
<comment type="caution">
    <text evidence="7">The sequence shown here is derived from an EMBL/GenBank/DDBJ whole genome shotgun (WGS) entry which is preliminary data.</text>
</comment>
<feature type="domain" description="HTH lysR-type" evidence="6">
    <location>
        <begin position="2"/>
        <end position="59"/>
    </location>
</feature>